<dbReference type="Proteomes" id="UP000799767">
    <property type="component" value="Unassembled WGS sequence"/>
</dbReference>
<dbReference type="GeneID" id="54471074"/>
<keyword evidence="2" id="KW-1185">Reference proteome</keyword>
<reference evidence="1" key="1">
    <citation type="journal article" date="2020" name="Stud. Mycol.">
        <title>101 Dothideomycetes genomes: a test case for predicting lifestyles and emergence of pathogens.</title>
        <authorList>
            <person name="Haridas S."/>
            <person name="Albert R."/>
            <person name="Binder M."/>
            <person name="Bloem J."/>
            <person name="Labutti K."/>
            <person name="Salamov A."/>
            <person name="Andreopoulos B."/>
            <person name="Baker S."/>
            <person name="Barry K."/>
            <person name="Bills G."/>
            <person name="Bluhm B."/>
            <person name="Cannon C."/>
            <person name="Castanera R."/>
            <person name="Culley D."/>
            <person name="Daum C."/>
            <person name="Ezra D."/>
            <person name="Gonzalez J."/>
            <person name="Henrissat B."/>
            <person name="Kuo A."/>
            <person name="Liang C."/>
            <person name="Lipzen A."/>
            <person name="Lutzoni F."/>
            <person name="Magnuson J."/>
            <person name="Mondo S."/>
            <person name="Nolan M."/>
            <person name="Ohm R."/>
            <person name="Pangilinan J."/>
            <person name="Park H.-J."/>
            <person name="Ramirez L."/>
            <person name="Alfaro M."/>
            <person name="Sun H."/>
            <person name="Tritt A."/>
            <person name="Yoshinaga Y."/>
            <person name="Zwiers L.-H."/>
            <person name="Turgeon B."/>
            <person name="Goodwin S."/>
            <person name="Spatafora J."/>
            <person name="Crous P."/>
            <person name="Grigoriev I."/>
        </authorList>
    </citation>
    <scope>NUCLEOTIDE SEQUENCE</scope>
    <source>
        <strain evidence="1">CBS 113389</strain>
    </source>
</reference>
<evidence type="ECO:0000313" key="2">
    <source>
        <dbReference type="Proteomes" id="UP000799767"/>
    </source>
</evidence>
<proteinExistence type="predicted"/>
<dbReference type="AlphaFoldDB" id="A0A6A6PKS5"/>
<dbReference type="OrthoDB" id="414698at2759"/>
<sequence length="322" mass="37232">MVELIHHVRRILTPELCLATYRLRFPFVKGAALNGAAVGQMVFKPSPEYIQAFYDMIFRSAIIPLSRLPLNSLLSVDLTQLLPLPTAPDYPEQCLGLITILDQQRIVQTGYGQRYLRAFFDPVCEKLARQLTAQPAQFRPDGKAAWLSRGYSIDDWLIRTLWFWAPLVHSDVFMTADRQSLKDWLHAMRAETETHCGYADPFAPLEAADDVDITAFQRIEEAGPPVKSYANSSREATVADYTFWWIRILNSHFAITDMCGHYPYWIRWTGLEWTPRDKAFMEQTNNYRYDPEDEPVLQLVRKDYLEGVWRALGVNPEYERGS</sequence>
<dbReference type="RefSeq" id="XP_033587248.1">
    <property type="nucleotide sequence ID" value="XM_033730072.1"/>
</dbReference>
<dbReference type="EMBL" id="MU001639">
    <property type="protein sequence ID" value="KAF2480678.1"/>
    <property type="molecule type" value="Genomic_DNA"/>
</dbReference>
<name>A0A6A6PKS5_9PEZI</name>
<organism evidence="1 2">
    <name type="scientific">Neohortaea acidophila</name>
    <dbReference type="NCBI Taxonomy" id="245834"/>
    <lineage>
        <taxon>Eukaryota</taxon>
        <taxon>Fungi</taxon>
        <taxon>Dikarya</taxon>
        <taxon>Ascomycota</taxon>
        <taxon>Pezizomycotina</taxon>
        <taxon>Dothideomycetes</taxon>
        <taxon>Dothideomycetidae</taxon>
        <taxon>Mycosphaerellales</taxon>
        <taxon>Teratosphaeriaceae</taxon>
        <taxon>Neohortaea</taxon>
    </lineage>
</organism>
<accession>A0A6A6PKS5</accession>
<evidence type="ECO:0000313" key="1">
    <source>
        <dbReference type="EMBL" id="KAF2480678.1"/>
    </source>
</evidence>
<protein>
    <submittedName>
        <fullName evidence="1">Uncharacterized protein</fullName>
    </submittedName>
</protein>
<gene>
    <name evidence="1" type="ORF">BDY17DRAFT_197908</name>
</gene>